<keyword evidence="1" id="KW-0175">Coiled coil</keyword>
<dbReference type="InParanoid" id="A0A0L0HJY3"/>
<dbReference type="FunCoup" id="A0A0L0HJY3">
    <property type="interactions" value="69"/>
</dbReference>
<gene>
    <name evidence="2" type="ORF">SPPG_04220</name>
</gene>
<proteinExistence type="predicted"/>
<reference evidence="2 3" key="1">
    <citation type="submission" date="2009-08" db="EMBL/GenBank/DDBJ databases">
        <title>The Genome Sequence of Spizellomyces punctatus strain DAOM BR117.</title>
        <authorList>
            <consortium name="The Broad Institute Genome Sequencing Platform"/>
            <person name="Russ C."/>
            <person name="Cuomo C."/>
            <person name="Shea T."/>
            <person name="Young S.K."/>
            <person name="Zeng Q."/>
            <person name="Koehrsen M."/>
            <person name="Haas B."/>
            <person name="Borodovsky M."/>
            <person name="Guigo R."/>
            <person name="Alvarado L."/>
            <person name="Berlin A."/>
            <person name="Bochicchio J."/>
            <person name="Borenstein D."/>
            <person name="Chapman S."/>
            <person name="Chen Z."/>
            <person name="Engels R."/>
            <person name="Freedman E."/>
            <person name="Gellesch M."/>
            <person name="Goldberg J."/>
            <person name="Griggs A."/>
            <person name="Gujja S."/>
            <person name="Heiman D."/>
            <person name="Hepburn T."/>
            <person name="Howarth C."/>
            <person name="Jen D."/>
            <person name="Larson L."/>
            <person name="Lewis B."/>
            <person name="Mehta T."/>
            <person name="Park D."/>
            <person name="Pearson M."/>
            <person name="Roberts A."/>
            <person name="Saif S."/>
            <person name="Shenoy N."/>
            <person name="Sisk P."/>
            <person name="Stolte C."/>
            <person name="Sykes S."/>
            <person name="Thomson T."/>
            <person name="Walk T."/>
            <person name="White J."/>
            <person name="Yandava C."/>
            <person name="Burger G."/>
            <person name="Gray M.W."/>
            <person name="Holland P.W.H."/>
            <person name="King N."/>
            <person name="Lang F.B.F."/>
            <person name="Roger A.J."/>
            <person name="Ruiz-Trillo I."/>
            <person name="Lander E."/>
            <person name="Nusbaum C."/>
        </authorList>
    </citation>
    <scope>NUCLEOTIDE SEQUENCE [LARGE SCALE GENOMIC DNA]</scope>
    <source>
        <strain evidence="2 3">DAOM BR117</strain>
    </source>
</reference>
<protein>
    <submittedName>
        <fullName evidence="2">Uncharacterized protein</fullName>
    </submittedName>
</protein>
<organism evidence="2 3">
    <name type="scientific">Spizellomyces punctatus (strain DAOM BR117)</name>
    <dbReference type="NCBI Taxonomy" id="645134"/>
    <lineage>
        <taxon>Eukaryota</taxon>
        <taxon>Fungi</taxon>
        <taxon>Fungi incertae sedis</taxon>
        <taxon>Chytridiomycota</taxon>
        <taxon>Chytridiomycota incertae sedis</taxon>
        <taxon>Chytridiomycetes</taxon>
        <taxon>Spizellomycetales</taxon>
        <taxon>Spizellomycetaceae</taxon>
        <taxon>Spizellomyces</taxon>
    </lineage>
</organism>
<sequence length="358" mass="40072">MSKDAPPPTEPQHDPTALLTQANKALDDCHPDLARKFLLRALELQPNNVDILESLGVAEMEDMTAAGEEGEEDRVGECARRAREYFLRAAELSPGQGYAKYLYLGQLSEGKESLEFYENGVEALEKALAEVAGNKEEEAIIRRRLSEALCSMAEIYMTDCCDEPEAEASCETFSSKAISYDPTNPEAHQTLASVRMSQCRPDDARKAIETSMDIWINSAAPGDKDWPVYPARIALVKVLLELSLHERALTVLQTIQNENDEDPEGWYLYGWCYYRMGGGGEEDEKVVDLAEKAECWDSARECFETVLQLHERYGGAEEEMVEHTSQLLEQILQFLAVHGVDNANSMQVEDEGDEAMEL</sequence>
<dbReference type="SMART" id="SM00028">
    <property type="entry name" value="TPR"/>
    <property type="match status" value="2"/>
</dbReference>
<feature type="coiled-coil region" evidence="1">
    <location>
        <begin position="107"/>
        <end position="134"/>
    </location>
</feature>
<dbReference type="OrthoDB" id="1914839at2759"/>
<dbReference type="Gene3D" id="1.25.40.10">
    <property type="entry name" value="Tetratricopeptide repeat domain"/>
    <property type="match status" value="1"/>
</dbReference>
<dbReference type="SUPFAM" id="SSF48452">
    <property type="entry name" value="TPR-like"/>
    <property type="match status" value="2"/>
</dbReference>
<dbReference type="OMA" id="ETYMTDL"/>
<dbReference type="InterPro" id="IPR019734">
    <property type="entry name" value="TPR_rpt"/>
</dbReference>
<dbReference type="eggNOG" id="ENOG502QSAH">
    <property type="taxonomic scope" value="Eukaryota"/>
</dbReference>
<dbReference type="CDD" id="cd24142">
    <property type="entry name" value="ACL4-like"/>
    <property type="match status" value="1"/>
</dbReference>
<dbReference type="InterPro" id="IPR011990">
    <property type="entry name" value="TPR-like_helical_dom_sf"/>
</dbReference>
<dbReference type="RefSeq" id="XP_016609168.1">
    <property type="nucleotide sequence ID" value="XM_016752463.1"/>
</dbReference>
<evidence type="ECO:0000313" key="3">
    <source>
        <dbReference type="Proteomes" id="UP000053201"/>
    </source>
</evidence>
<keyword evidence="3" id="KW-1185">Reference proteome</keyword>
<dbReference type="Proteomes" id="UP000053201">
    <property type="component" value="Unassembled WGS sequence"/>
</dbReference>
<dbReference type="VEuPathDB" id="FungiDB:SPPG_04220"/>
<evidence type="ECO:0000256" key="1">
    <source>
        <dbReference type="SAM" id="Coils"/>
    </source>
</evidence>
<dbReference type="AlphaFoldDB" id="A0A0L0HJY3"/>
<accession>A0A0L0HJY3</accession>
<dbReference type="STRING" id="645134.A0A0L0HJY3"/>
<dbReference type="GeneID" id="27687681"/>
<dbReference type="EMBL" id="KQ257455">
    <property type="protein sequence ID" value="KND01129.1"/>
    <property type="molecule type" value="Genomic_DNA"/>
</dbReference>
<evidence type="ECO:0000313" key="2">
    <source>
        <dbReference type="EMBL" id="KND01129.1"/>
    </source>
</evidence>
<name>A0A0L0HJY3_SPIPD</name>